<evidence type="ECO:0000313" key="7">
    <source>
        <dbReference type="EMBL" id="MDP9806059.1"/>
    </source>
</evidence>
<feature type="compositionally biased region" description="Acidic residues" evidence="5">
    <location>
        <begin position="241"/>
        <end position="254"/>
    </location>
</feature>
<evidence type="ECO:0000256" key="2">
    <source>
        <dbReference type="ARBA" id="ARBA00022963"/>
    </source>
</evidence>
<dbReference type="RefSeq" id="WP_307682303.1">
    <property type="nucleotide sequence ID" value="NZ_JAUSQX010000001.1"/>
</dbReference>
<feature type="compositionally biased region" description="Polar residues" evidence="5">
    <location>
        <begin position="261"/>
        <end position="270"/>
    </location>
</feature>
<dbReference type="Pfam" id="PF01734">
    <property type="entry name" value="Patatin"/>
    <property type="match status" value="1"/>
</dbReference>
<evidence type="ECO:0000313" key="8">
    <source>
        <dbReference type="Proteomes" id="UP001243212"/>
    </source>
</evidence>
<comment type="caution">
    <text evidence="4">Lacks conserved residue(s) required for the propagation of feature annotation.</text>
</comment>
<organism evidence="7 8">
    <name type="scientific">Trueperella bonasi</name>
    <dbReference type="NCBI Taxonomy" id="312286"/>
    <lineage>
        <taxon>Bacteria</taxon>
        <taxon>Bacillati</taxon>
        <taxon>Actinomycetota</taxon>
        <taxon>Actinomycetes</taxon>
        <taxon>Actinomycetales</taxon>
        <taxon>Actinomycetaceae</taxon>
        <taxon>Trueperella</taxon>
    </lineage>
</organism>
<feature type="active site" description="Proton acceptor" evidence="4">
    <location>
        <position position="152"/>
    </location>
</feature>
<gene>
    <name evidence="7" type="ORF">J2S70_000641</name>
</gene>
<feature type="short sequence motif" description="DGA/G" evidence="4">
    <location>
        <begin position="152"/>
        <end position="154"/>
    </location>
</feature>
<protein>
    <submittedName>
        <fullName evidence="7">NTE family protein</fullName>
    </submittedName>
</protein>
<keyword evidence="1 4" id="KW-0378">Hydrolase</keyword>
<comment type="caution">
    <text evidence="7">The sequence shown here is derived from an EMBL/GenBank/DDBJ whole genome shotgun (WGS) entry which is preliminary data.</text>
</comment>
<dbReference type="Gene3D" id="3.40.1090.10">
    <property type="entry name" value="Cytosolic phospholipase A2 catalytic domain"/>
    <property type="match status" value="1"/>
</dbReference>
<dbReference type="PROSITE" id="PS51635">
    <property type="entry name" value="PNPLA"/>
    <property type="match status" value="1"/>
</dbReference>
<evidence type="ECO:0000259" key="6">
    <source>
        <dbReference type="PROSITE" id="PS51635"/>
    </source>
</evidence>
<dbReference type="SUPFAM" id="SSF52151">
    <property type="entry name" value="FabD/lysophospholipase-like"/>
    <property type="match status" value="1"/>
</dbReference>
<dbReference type="InterPro" id="IPR016035">
    <property type="entry name" value="Acyl_Trfase/lysoPLipase"/>
</dbReference>
<keyword evidence="3 4" id="KW-0443">Lipid metabolism</keyword>
<evidence type="ECO:0000256" key="4">
    <source>
        <dbReference type="PROSITE-ProRule" id="PRU01161"/>
    </source>
</evidence>
<evidence type="ECO:0000256" key="3">
    <source>
        <dbReference type="ARBA" id="ARBA00023098"/>
    </source>
</evidence>
<dbReference type="InterPro" id="IPR050301">
    <property type="entry name" value="NTE"/>
</dbReference>
<dbReference type="Proteomes" id="UP001243212">
    <property type="component" value="Unassembled WGS sequence"/>
</dbReference>
<feature type="domain" description="PNPLA" evidence="6">
    <location>
        <begin position="5"/>
        <end position="165"/>
    </location>
</feature>
<dbReference type="InterPro" id="IPR002641">
    <property type="entry name" value="PNPLA_dom"/>
</dbReference>
<name>A0ABT9NF89_9ACTO</name>
<keyword evidence="8" id="KW-1185">Reference proteome</keyword>
<evidence type="ECO:0000256" key="1">
    <source>
        <dbReference type="ARBA" id="ARBA00022801"/>
    </source>
</evidence>
<feature type="short sequence motif" description="GXSXG" evidence="4">
    <location>
        <begin position="36"/>
        <end position="40"/>
    </location>
</feature>
<dbReference type="EMBL" id="JAUSQX010000001">
    <property type="protein sequence ID" value="MDP9806059.1"/>
    <property type="molecule type" value="Genomic_DNA"/>
</dbReference>
<feature type="region of interest" description="Disordered" evidence="5">
    <location>
        <begin position="238"/>
        <end position="284"/>
    </location>
</feature>
<feature type="active site" description="Nucleophile" evidence="4">
    <location>
        <position position="38"/>
    </location>
</feature>
<keyword evidence="2 4" id="KW-0442">Lipid degradation</keyword>
<accession>A0ABT9NF89</accession>
<evidence type="ECO:0000256" key="5">
    <source>
        <dbReference type="SAM" id="MobiDB-lite"/>
    </source>
</evidence>
<dbReference type="PANTHER" id="PTHR14226:SF76">
    <property type="entry name" value="NTE FAMILY PROTEIN RSSA"/>
    <property type="match status" value="1"/>
</dbReference>
<reference evidence="7 8" key="1">
    <citation type="submission" date="2023-07" db="EMBL/GenBank/DDBJ databases">
        <title>Sequencing the genomes of 1000 actinobacteria strains.</title>
        <authorList>
            <person name="Klenk H.-P."/>
        </authorList>
    </citation>
    <scope>NUCLEOTIDE SEQUENCE [LARGE SCALE GENOMIC DNA]</scope>
    <source>
        <strain evidence="7 8">DSM 17163</strain>
    </source>
</reference>
<dbReference type="PANTHER" id="PTHR14226">
    <property type="entry name" value="NEUROPATHY TARGET ESTERASE/SWISS CHEESE D.MELANOGASTER"/>
    <property type="match status" value="1"/>
</dbReference>
<sequence>MKIAIVLGSGGARGWAHIGVIEELEARGHEVVTVAGASIGALVGGIYAAGKLPELKDWTLGLSKSDVRSLLDFTLGRPGLLKGTRVLKAIEEVTGSHNIEDLKIPFTAIAADILTGREVWFQKGPLYLAIRASIAIPTFFTPVRIGNRLLVDGGLLNPVPIEPTLSIEADATIAVDLRGPALTNPHEILRRDDSEADNSQSWIGRAAASAHEGLATIGEGWERTKRSFLETEFFQRLESEWSNDPDDENNEEAAGEAIENTDSTSNSPDANPTGAAASSVHASPLPESLTTMEVLSLSLDAMQNTLARYRAAPNPVAATVRIPSDAVGDLDYHRARELIDLGRNRAIDAFDDAGL</sequence>
<proteinExistence type="predicted"/>